<dbReference type="AlphaFoldDB" id="A0A317JXM0"/>
<dbReference type="Proteomes" id="UP000245683">
    <property type="component" value="Unassembled WGS sequence"/>
</dbReference>
<proteinExistence type="predicted"/>
<comment type="caution">
    <text evidence="1">The sequence shown here is derived from an EMBL/GenBank/DDBJ whole genome shotgun (WGS) entry which is preliminary data.</text>
</comment>
<organism evidence="1 2">
    <name type="scientific">Micromonospora globispora</name>
    <dbReference type="NCBI Taxonomy" id="1450148"/>
    <lineage>
        <taxon>Bacteria</taxon>
        <taxon>Bacillati</taxon>
        <taxon>Actinomycetota</taxon>
        <taxon>Actinomycetes</taxon>
        <taxon>Micromonosporales</taxon>
        <taxon>Micromonosporaceae</taxon>
        <taxon>Micromonospora</taxon>
    </lineage>
</organism>
<dbReference type="OrthoDB" id="4227064at2"/>
<accession>A0A317JXM0</accession>
<protein>
    <submittedName>
        <fullName evidence="1">Uncharacterized protein</fullName>
    </submittedName>
</protein>
<evidence type="ECO:0000313" key="2">
    <source>
        <dbReference type="Proteomes" id="UP000245683"/>
    </source>
</evidence>
<dbReference type="RefSeq" id="WP_109946606.1">
    <property type="nucleotide sequence ID" value="NZ_QGGF01000272.1"/>
</dbReference>
<gene>
    <name evidence="1" type="ORF">DLJ46_22560</name>
</gene>
<evidence type="ECO:0000313" key="1">
    <source>
        <dbReference type="EMBL" id="PWU45128.1"/>
    </source>
</evidence>
<dbReference type="EMBL" id="QGSV01000268">
    <property type="protein sequence ID" value="PWU45128.1"/>
    <property type="molecule type" value="Genomic_DNA"/>
</dbReference>
<keyword evidence="2" id="KW-1185">Reference proteome</keyword>
<reference evidence="2" key="1">
    <citation type="submission" date="2018-05" db="EMBL/GenBank/DDBJ databases">
        <title>Micromonospora globispora sp. nov. and Micromonospora rugosa sp. nov., isolated from marine sediment.</title>
        <authorList>
            <person name="Carro L."/>
            <person name="Aysel V."/>
            <person name="Cetin D."/>
            <person name="Igual J.M."/>
            <person name="Klenk H.-P."/>
            <person name="Trujillo M.E."/>
            <person name="Sahin N."/>
        </authorList>
    </citation>
    <scope>NUCLEOTIDE SEQUENCE [LARGE SCALE GENOMIC DNA]</scope>
    <source>
        <strain evidence="2">S2904</strain>
    </source>
</reference>
<name>A0A317JXM0_9ACTN</name>
<sequence length="144" mass="14661">MVLLALPLALGACDANGPETAAAPPAGSPTPAPKHITVVAPELTDCGTWTVAQGEQLESAAADCLVEAVERRERARLIVTAFSVEGAPVLNSYLVHADGRVTVTIDSSGDPAGAAGLVWQNCGGPVRVIGPLPIFAECSTPRPL</sequence>